<reference evidence="3" key="1">
    <citation type="submission" date="2025-08" db="UniProtKB">
        <authorList>
            <consortium name="RefSeq"/>
        </authorList>
    </citation>
    <scope>IDENTIFICATION</scope>
    <source>
        <tissue evidence="3">Blood</tissue>
    </source>
</reference>
<evidence type="ECO:0000313" key="2">
    <source>
        <dbReference type="Proteomes" id="UP000248481"/>
    </source>
</evidence>
<dbReference type="GeneID" id="110588895"/>
<dbReference type="KEGG" id="nsu:110588895"/>
<organism evidence="2 3">
    <name type="scientific">Neomonachus schauinslandi</name>
    <name type="common">Hawaiian monk seal</name>
    <name type="synonym">Monachus schauinslandi</name>
    <dbReference type="NCBI Taxonomy" id="29088"/>
    <lineage>
        <taxon>Eukaryota</taxon>
        <taxon>Metazoa</taxon>
        <taxon>Chordata</taxon>
        <taxon>Craniata</taxon>
        <taxon>Vertebrata</taxon>
        <taxon>Euteleostomi</taxon>
        <taxon>Mammalia</taxon>
        <taxon>Eutheria</taxon>
        <taxon>Laurasiatheria</taxon>
        <taxon>Carnivora</taxon>
        <taxon>Caniformia</taxon>
        <taxon>Pinnipedia</taxon>
        <taxon>Phocidae</taxon>
        <taxon>Monachinae</taxon>
        <taxon>Monachini</taxon>
        <taxon>Neomonachus</taxon>
    </lineage>
</organism>
<name>A0A2Y9HTR8_NEOSC</name>
<evidence type="ECO:0000256" key="1">
    <source>
        <dbReference type="SAM" id="MobiDB-lite"/>
    </source>
</evidence>
<keyword evidence="2" id="KW-1185">Reference proteome</keyword>
<dbReference type="InParanoid" id="A0A2Y9HTR8"/>
<feature type="region of interest" description="Disordered" evidence="1">
    <location>
        <begin position="78"/>
        <end position="111"/>
    </location>
</feature>
<evidence type="ECO:0000313" key="3">
    <source>
        <dbReference type="RefSeq" id="XP_021554961.1"/>
    </source>
</evidence>
<gene>
    <name evidence="3" type="primary">LOC110588895</name>
</gene>
<dbReference type="RefSeq" id="XP_021554961.1">
    <property type="nucleotide sequence ID" value="XM_021699286.1"/>
</dbReference>
<accession>A0A2Y9HTR8</accession>
<dbReference type="AlphaFoldDB" id="A0A2Y9HTR8"/>
<proteinExistence type="predicted"/>
<dbReference type="Proteomes" id="UP000248481">
    <property type="component" value="Chromosome 12"/>
</dbReference>
<sequence>MLKTWCGQYPETVVTAQCEPSGLGLGPDAVKEASFPPKTIFWTTQLQGASLIVGPGGKSSGRPEGAWASAVPLRGTISSGRGWSSPPMLPRRYRPTGVREHPARQRSPPSGMGVNKTLFFTIILDKFEDEVRKCYTKAETG</sequence>
<protein>
    <submittedName>
        <fullName evidence="3">Uncharacterized protein LOC110588895</fullName>
    </submittedName>
</protein>